<dbReference type="Proteomes" id="UP000184418">
    <property type="component" value="Unassembled WGS sequence"/>
</dbReference>
<evidence type="ECO:0000313" key="1">
    <source>
        <dbReference type="EMBL" id="SHI33470.1"/>
    </source>
</evidence>
<dbReference type="STRING" id="1121955.SAMN02745146_0566"/>
<dbReference type="OrthoDB" id="5380756at2"/>
<organism evidence="1 2">
    <name type="scientific">Hymenobacter daecheongensis DSM 21074</name>
    <dbReference type="NCBI Taxonomy" id="1121955"/>
    <lineage>
        <taxon>Bacteria</taxon>
        <taxon>Pseudomonadati</taxon>
        <taxon>Bacteroidota</taxon>
        <taxon>Cytophagia</taxon>
        <taxon>Cytophagales</taxon>
        <taxon>Hymenobacteraceae</taxon>
        <taxon>Hymenobacter</taxon>
    </lineage>
</organism>
<gene>
    <name evidence="1" type="ORF">SAMN02745146_0566</name>
</gene>
<dbReference type="EMBL" id="FQYN01000001">
    <property type="protein sequence ID" value="SHI33470.1"/>
    <property type="molecule type" value="Genomic_DNA"/>
</dbReference>
<sequence>MNTKYRAADPAAEVNGRNIQIVLDALPVPQQATALLRKHGLPTQPEPDSWYSWQAWLDVLAELEEIHGAPTLYAAGLQCITHSLWPPNLHTMHEALLALDWAYHANVRGQELGYYRVEGRGLREVRVVCLTPNPVEFDRGIITGLVRKFKPMGAGHVRVEAEPTPAGSPPGLKWFAVSW</sequence>
<name>A0A1M6AAI9_9BACT</name>
<dbReference type="RefSeq" id="WP_073105023.1">
    <property type="nucleotide sequence ID" value="NZ_FQYN01000001.1"/>
</dbReference>
<accession>A0A1M6AAI9</accession>
<proteinExistence type="predicted"/>
<keyword evidence="2" id="KW-1185">Reference proteome</keyword>
<dbReference type="AlphaFoldDB" id="A0A1M6AAI9"/>
<evidence type="ECO:0000313" key="2">
    <source>
        <dbReference type="Proteomes" id="UP000184418"/>
    </source>
</evidence>
<protein>
    <submittedName>
        <fullName evidence="1">Uncharacterized protein</fullName>
    </submittedName>
</protein>
<reference evidence="1 2" key="1">
    <citation type="submission" date="2016-11" db="EMBL/GenBank/DDBJ databases">
        <authorList>
            <person name="Jaros S."/>
            <person name="Januszkiewicz K."/>
            <person name="Wedrychowicz H."/>
        </authorList>
    </citation>
    <scope>NUCLEOTIDE SEQUENCE [LARGE SCALE GENOMIC DNA]</scope>
    <source>
        <strain evidence="1 2">DSM 21074</strain>
    </source>
</reference>